<organism evidence="2 3">
    <name type="scientific">Alteromonas stellipolaris</name>
    <dbReference type="NCBI Taxonomy" id="233316"/>
    <lineage>
        <taxon>Bacteria</taxon>
        <taxon>Pseudomonadati</taxon>
        <taxon>Pseudomonadota</taxon>
        <taxon>Gammaproteobacteria</taxon>
        <taxon>Alteromonadales</taxon>
        <taxon>Alteromonadaceae</taxon>
        <taxon>Alteromonas/Salinimonas group</taxon>
        <taxon>Alteromonas</taxon>
    </lineage>
</organism>
<evidence type="ECO:0000313" key="2">
    <source>
        <dbReference type="EMBL" id="MDO6575924.1"/>
    </source>
</evidence>
<feature type="transmembrane region" description="Helical" evidence="1">
    <location>
        <begin position="22"/>
        <end position="45"/>
    </location>
</feature>
<dbReference type="GO" id="GO:0005886">
    <property type="term" value="C:plasma membrane"/>
    <property type="evidence" value="ECO:0007669"/>
    <property type="project" value="UniProtKB-SubCell"/>
</dbReference>
<accession>A0AAW7YXE2</accession>
<sequence>MISNTIKTICAEQWRYWLRTKVATTVLILGSVLTLAALVVNSFHIEEAAHAREHLQHEAEERFLSQPDKHPHRMVHYGHYVFRTPTPLSVIEPGVDTYTGNAIFLEGHRQNSAMFAEQRQSAGLTRFSSLTPSFLALVLAPLFIILIGYGSVSREREAGTLTLLLTQGASRWQLVLGKLVALMLASGIFLLPLLLACVYVAFSNESALVVTLFCLGYMLYFMLWAVVVTACSTLFEKSSASFTVLIVIWMSACILLPRMGSSVATSIEPSIGKLEADFKVEEKLRSLGDGHDVNDPAFVKLKQDLLYKYNVDSVDDLPVNFRGIVAQYSEQRQAVVINEFAESRMQEELAQARIARQFGWLSPTVALRSFSTLLAGTSIETHHRFLREAEMLRMQFVQGLNKVHVEKLDYKLDMNRNASEEAADKAVVQASNWAVLSEFSFQPEAPMARLSSAAMYCLQLLLWVGVAVLLLNLAVRRLNP</sequence>
<dbReference type="GO" id="GO:0140359">
    <property type="term" value="F:ABC-type transporter activity"/>
    <property type="evidence" value="ECO:0007669"/>
    <property type="project" value="InterPro"/>
</dbReference>
<gene>
    <name evidence="2" type="ORF">Q4527_00875</name>
</gene>
<name>A0AAW7YXE2_9ALTE</name>
<feature type="transmembrane region" description="Helical" evidence="1">
    <location>
        <begin position="453"/>
        <end position="475"/>
    </location>
</feature>
<comment type="caution">
    <text evidence="2">The sequence shown here is derived from an EMBL/GenBank/DDBJ whole genome shotgun (WGS) entry which is preliminary data.</text>
</comment>
<feature type="transmembrane region" description="Helical" evidence="1">
    <location>
        <begin position="134"/>
        <end position="152"/>
    </location>
</feature>
<dbReference type="AlphaFoldDB" id="A0AAW7YXE2"/>
<evidence type="ECO:0000313" key="3">
    <source>
        <dbReference type="Proteomes" id="UP001170717"/>
    </source>
</evidence>
<feature type="transmembrane region" description="Helical" evidence="1">
    <location>
        <begin position="242"/>
        <end position="260"/>
    </location>
</feature>
<reference evidence="2" key="1">
    <citation type="submission" date="2023-07" db="EMBL/GenBank/DDBJ databases">
        <title>Genome content predicts the carbon catabolic preferences of heterotrophic bacteria.</title>
        <authorList>
            <person name="Gralka M."/>
        </authorList>
    </citation>
    <scope>NUCLEOTIDE SEQUENCE</scope>
    <source>
        <strain evidence="2">F2M12</strain>
    </source>
</reference>
<dbReference type="EMBL" id="JAUOQI010000001">
    <property type="protein sequence ID" value="MDO6575924.1"/>
    <property type="molecule type" value="Genomic_DNA"/>
</dbReference>
<proteinExistence type="predicted"/>
<dbReference type="InterPro" id="IPR021913">
    <property type="entry name" value="DUF3526"/>
</dbReference>
<dbReference type="Pfam" id="PF12679">
    <property type="entry name" value="ABC2_membrane_2"/>
    <property type="match status" value="1"/>
</dbReference>
<keyword evidence="1" id="KW-1133">Transmembrane helix</keyword>
<protein>
    <submittedName>
        <fullName evidence="2">DUF3526 domain-containing protein</fullName>
    </submittedName>
</protein>
<dbReference type="Proteomes" id="UP001170717">
    <property type="component" value="Unassembled WGS sequence"/>
</dbReference>
<dbReference type="PANTHER" id="PTHR43471:SF1">
    <property type="entry name" value="ABC TRANSPORTER PERMEASE PROTEIN NOSY-RELATED"/>
    <property type="match status" value="1"/>
</dbReference>
<dbReference type="PANTHER" id="PTHR43471">
    <property type="entry name" value="ABC TRANSPORTER PERMEASE"/>
    <property type="match status" value="1"/>
</dbReference>
<dbReference type="RefSeq" id="WP_303537921.1">
    <property type="nucleotide sequence ID" value="NZ_JAUOQI010000001.1"/>
</dbReference>
<feature type="transmembrane region" description="Helical" evidence="1">
    <location>
        <begin position="179"/>
        <end position="202"/>
    </location>
</feature>
<feature type="transmembrane region" description="Helical" evidence="1">
    <location>
        <begin position="208"/>
        <end position="235"/>
    </location>
</feature>
<dbReference type="Pfam" id="PF12040">
    <property type="entry name" value="DUF3526"/>
    <property type="match status" value="1"/>
</dbReference>
<keyword evidence="1" id="KW-0812">Transmembrane</keyword>
<keyword evidence="1" id="KW-0472">Membrane</keyword>
<evidence type="ECO:0000256" key="1">
    <source>
        <dbReference type="SAM" id="Phobius"/>
    </source>
</evidence>